<gene>
    <name evidence="2" type="ORF">BSYN_09370</name>
</gene>
<proteinExistence type="predicted"/>
<keyword evidence="1" id="KW-0732">Signal</keyword>
<feature type="chain" id="PRO_5045314294" description="Outer membrane protein beta-barrel domain-containing protein" evidence="1">
    <location>
        <begin position="22"/>
        <end position="228"/>
    </location>
</feature>
<reference evidence="2 3" key="1">
    <citation type="submission" date="2023-04" db="EMBL/GenBank/DDBJ databases">
        <title>Draft genome sequence of acteroides sedimenti strain YN3PY1.</title>
        <authorList>
            <person name="Yoshida N."/>
        </authorList>
    </citation>
    <scope>NUCLEOTIDE SEQUENCE [LARGE SCALE GENOMIC DNA]</scope>
    <source>
        <strain evidence="2 3">YN3PY1</strain>
    </source>
</reference>
<dbReference type="Proteomes" id="UP001496674">
    <property type="component" value="Chromosome"/>
</dbReference>
<evidence type="ECO:0000256" key="1">
    <source>
        <dbReference type="SAM" id="SignalP"/>
    </source>
</evidence>
<keyword evidence="3" id="KW-1185">Reference proteome</keyword>
<feature type="signal peptide" evidence="1">
    <location>
        <begin position="1"/>
        <end position="21"/>
    </location>
</feature>
<organism evidence="2 3">
    <name type="scientific">Bacteroides sedimenti</name>
    <dbReference type="NCBI Taxonomy" id="2136147"/>
    <lineage>
        <taxon>Bacteria</taxon>
        <taxon>Pseudomonadati</taxon>
        <taxon>Bacteroidota</taxon>
        <taxon>Bacteroidia</taxon>
        <taxon>Bacteroidales</taxon>
        <taxon>Bacteroidaceae</taxon>
        <taxon>Bacteroides</taxon>
    </lineage>
</organism>
<sequence length="228" mass="25447">MKSLLLSLAFVSCLGACSVKAQNKPFSIFGSYVLGFGNIISKAETGLTEPQSQQIEKLRSGTISQFEIGSYYKSLGLAFIYNSYDASAETNYENADVNTDARFEDGILNDDLTLQFYGGEIRYKINIFNRKMNLIYKYALGVQKYTIEKDVQIIDNRPYTYSNKLKGSTFTSLLGAEVNYNILKSLSVGIETSIVPSKYKKLNSEYNSYSTNESTARLNTGIKVTVTL</sequence>
<protein>
    <recommendedName>
        <fullName evidence="4">Outer membrane protein beta-barrel domain-containing protein</fullName>
    </recommendedName>
</protein>
<name>A0ABN6Z3F8_9BACE</name>
<dbReference type="EMBL" id="AP028055">
    <property type="protein sequence ID" value="BEG98672.1"/>
    <property type="molecule type" value="Genomic_DNA"/>
</dbReference>
<evidence type="ECO:0000313" key="2">
    <source>
        <dbReference type="EMBL" id="BEG98672.1"/>
    </source>
</evidence>
<evidence type="ECO:0000313" key="3">
    <source>
        <dbReference type="Proteomes" id="UP001496674"/>
    </source>
</evidence>
<evidence type="ECO:0008006" key="4">
    <source>
        <dbReference type="Google" id="ProtNLM"/>
    </source>
</evidence>
<accession>A0ABN6Z3F8</accession>
<dbReference type="RefSeq" id="WP_353333798.1">
    <property type="nucleotide sequence ID" value="NZ_AP028055.1"/>
</dbReference>